<accession>A0A0D9VUE7</accession>
<evidence type="ECO:0008006" key="4">
    <source>
        <dbReference type="Google" id="ProtNLM"/>
    </source>
</evidence>
<reference evidence="3" key="2">
    <citation type="submission" date="2013-12" db="EMBL/GenBank/DDBJ databases">
        <authorList>
            <person name="Yu Y."/>
            <person name="Lee S."/>
            <person name="de Baynast K."/>
            <person name="Wissotski M."/>
            <person name="Liu L."/>
            <person name="Talag J."/>
            <person name="Goicoechea J."/>
            <person name="Angelova A."/>
            <person name="Jetty R."/>
            <person name="Kudrna D."/>
            <person name="Golser W."/>
            <person name="Rivera L."/>
            <person name="Zhang J."/>
            <person name="Wing R."/>
        </authorList>
    </citation>
    <scope>NUCLEOTIDE SEQUENCE</scope>
</reference>
<feature type="signal peptide" evidence="1">
    <location>
        <begin position="1"/>
        <end position="20"/>
    </location>
</feature>
<reference evidence="2" key="3">
    <citation type="submission" date="2015-04" db="UniProtKB">
        <authorList>
            <consortium name="EnsemblPlants"/>
        </authorList>
    </citation>
    <scope>IDENTIFICATION</scope>
</reference>
<dbReference type="AlphaFoldDB" id="A0A0D9VUE7"/>
<dbReference type="Gramene" id="LPERR03G16180.2">
    <property type="protein sequence ID" value="LPERR03G16180.2"/>
    <property type="gene ID" value="LPERR03G16180"/>
</dbReference>
<keyword evidence="3" id="KW-1185">Reference proteome</keyword>
<sequence length="145" mass="15767">MPLAAIAGIILPVVVGTTRSTTPDDDLRLRTKYAGLDVPAKKQPPVERAKWKEWRRKHDVDYHGDVSKQSCASLTGWRRSEHGSDGPALGGASATRMVVAASINGGGVIVARWRWRFHSAAAAATTSLSSSSGFTRWRRRRGAMN</sequence>
<proteinExistence type="predicted"/>
<protein>
    <recommendedName>
        <fullName evidence="4">Cathepsin propeptide inhibitor domain-containing protein</fullName>
    </recommendedName>
</protein>
<feature type="chain" id="PRO_5002347857" description="Cathepsin propeptide inhibitor domain-containing protein" evidence="1">
    <location>
        <begin position="21"/>
        <end position="145"/>
    </location>
</feature>
<organism evidence="2 3">
    <name type="scientific">Leersia perrieri</name>
    <dbReference type="NCBI Taxonomy" id="77586"/>
    <lineage>
        <taxon>Eukaryota</taxon>
        <taxon>Viridiplantae</taxon>
        <taxon>Streptophyta</taxon>
        <taxon>Embryophyta</taxon>
        <taxon>Tracheophyta</taxon>
        <taxon>Spermatophyta</taxon>
        <taxon>Magnoliopsida</taxon>
        <taxon>Liliopsida</taxon>
        <taxon>Poales</taxon>
        <taxon>Poaceae</taxon>
        <taxon>BOP clade</taxon>
        <taxon>Oryzoideae</taxon>
        <taxon>Oryzeae</taxon>
        <taxon>Oryzinae</taxon>
        <taxon>Leersia</taxon>
    </lineage>
</organism>
<dbReference type="HOGENOM" id="CLU_1789674_0_0_1"/>
<evidence type="ECO:0000313" key="2">
    <source>
        <dbReference type="EnsemblPlants" id="LPERR03G16180.2"/>
    </source>
</evidence>
<name>A0A0D9VUE7_9ORYZ</name>
<evidence type="ECO:0000256" key="1">
    <source>
        <dbReference type="SAM" id="SignalP"/>
    </source>
</evidence>
<reference evidence="2 3" key="1">
    <citation type="submission" date="2012-08" db="EMBL/GenBank/DDBJ databases">
        <title>Oryza genome evolution.</title>
        <authorList>
            <person name="Wing R.A."/>
        </authorList>
    </citation>
    <scope>NUCLEOTIDE SEQUENCE</scope>
</reference>
<keyword evidence="1" id="KW-0732">Signal</keyword>
<evidence type="ECO:0000313" key="3">
    <source>
        <dbReference type="Proteomes" id="UP000032180"/>
    </source>
</evidence>
<dbReference type="EnsemblPlants" id="LPERR03G16180.2">
    <property type="protein sequence ID" value="LPERR03G16180.2"/>
    <property type="gene ID" value="LPERR03G16180"/>
</dbReference>
<dbReference type="Proteomes" id="UP000032180">
    <property type="component" value="Chromosome 3"/>
</dbReference>